<dbReference type="PANTHER" id="PTHR30565">
    <property type="entry name" value="PROTEIN YCIF"/>
    <property type="match status" value="1"/>
</dbReference>
<dbReference type="Gene3D" id="1.20.1260.10">
    <property type="match status" value="1"/>
</dbReference>
<dbReference type="Pfam" id="PF05974">
    <property type="entry name" value="DUF892"/>
    <property type="match status" value="1"/>
</dbReference>
<organism evidence="1 2">
    <name type="scientific">Aestuariivirga litoralis</name>
    <dbReference type="NCBI Taxonomy" id="2650924"/>
    <lineage>
        <taxon>Bacteria</taxon>
        <taxon>Pseudomonadati</taxon>
        <taxon>Pseudomonadota</taxon>
        <taxon>Alphaproteobacteria</taxon>
        <taxon>Hyphomicrobiales</taxon>
        <taxon>Aestuariivirgaceae</taxon>
        <taxon>Aestuariivirga</taxon>
    </lineage>
</organism>
<sequence length="163" mass="18088">MTVNTLNDLFIETLKDLYYVEKKLVKTLPKMAQKASSDELKEAIESHLGETETHVRRLEQVFELLDQKASGKTCEAIEGLIREAEEVMGEIADEQTLDAAIISSAQTVEHYEIARYGTLACWAAEIGNSEVAELLEQTLEEEKAADEKLSEIAEDAVSQRAAA</sequence>
<comment type="caution">
    <text evidence="1">The sequence shown here is derived from an EMBL/GenBank/DDBJ whole genome shotgun (WGS) entry which is preliminary data.</text>
</comment>
<dbReference type="EMBL" id="QKVK01000002">
    <property type="protein sequence ID" value="PZF78224.1"/>
    <property type="molecule type" value="Genomic_DNA"/>
</dbReference>
<dbReference type="SUPFAM" id="SSF47240">
    <property type="entry name" value="Ferritin-like"/>
    <property type="match status" value="1"/>
</dbReference>
<dbReference type="AlphaFoldDB" id="A0A2W2BDB3"/>
<dbReference type="CDD" id="cd07909">
    <property type="entry name" value="YciF"/>
    <property type="match status" value="1"/>
</dbReference>
<keyword evidence="2" id="KW-1185">Reference proteome</keyword>
<name>A0A2W2BDB3_9HYPH</name>
<dbReference type="InterPro" id="IPR012347">
    <property type="entry name" value="Ferritin-like"/>
</dbReference>
<reference evidence="2" key="1">
    <citation type="submission" date="2018-06" db="EMBL/GenBank/DDBJ databases">
        <title>Aestuariibacter litoralis strain KCTC 52945T.</title>
        <authorList>
            <person name="Li X."/>
            <person name="Salam N."/>
            <person name="Li J.-L."/>
            <person name="Chen Y.-M."/>
            <person name="Yang Z.-W."/>
            <person name="Zhang L.-Y."/>
            <person name="Han M.-X."/>
            <person name="Xiao M."/>
            <person name="Li W.-J."/>
        </authorList>
    </citation>
    <scope>NUCLEOTIDE SEQUENCE [LARGE SCALE GENOMIC DNA]</scope>
    <source>
        <strain evidence="2">KCTC 52945</strain>
    </source>
</reference>
<dbReference type="InterPro" id="IPR047114">
    <property type="entry name" value="YciF"/>
</dbReference>
<evidence type="ECO:0000313" key="1">
    <source>
        <dbReference type="EMBL" id="PZF78224.1"/>
    </source>
</evidence>
<evidence type="ECO:0000313" key="2">
    <source>
        <dbReference type="Proteomes" id="UP000248795"/>
    </source>
</evidence>
<accession>A0A2W2BDB3</accession>
<dbReference type="PANTHER" id="PTHR30565:SF9">
    <property type="entry name" value="PROTEIN YCIF"/>
    <property type="match status" value="1"/>
</dbReference>
<dbReference type="InterPro" id="IPR010287">
    <property type="entry name" value="DUF892_YciF-like"/>
</dbReference>
<gene>
    <name evidence="1" type="ORF">DK847_05925</name>
</gene>
<protein>
    <submittedName>
        <fullName evidence="1">Uncharacterized protein</fullName>
    </submittedName>
</protein>
<dbReference type="Proteomes" id="UP000248795">
    <property type="component" value="Unassembled WGS sequence"/>
</dbReference>
<dbReference type="InterPro" id="IPR009078">
    <property type="entry name" value="Ferritin-like_SF"/>
</dbReference>
<proteinExistence type="predicted"/>